<dbReference type="InParanoid" id="A0A177C968"/>
<keyword evidence="3" id="KW-0843">Virulence</keyword>
<dbReference type="Proteomes" id="UP000077069">
    <property type="component" value="Unassembled WGS sequence"/>
</dbReference>
<dbReference type="EMBL" id="KV441553">
    <property type="protein sequence ID" value="OAG04294.1"/>
    <property type="molecule type" value="Genomic_DNA"/>
</dbReference>
<sequence length="245" mass="27083">MGLISSPRLGHRTPGGNAYIYKIATDESLIDVAATLKTYSPFPQELEFEAIQKIPWAQVQGWHNFVSDGHGGAYEQAYQYSRNLASPCNLRNAAGGQPYGGAQFPLAGFPSNHPAWSQLPWARYAMCKPRAPSNRAEDIFANQQSPSGLAGNIDDGIDMVTAAPLEARGRSRGSRTSRTRPSTAGRRKKPVEKPAKKATKRPTTGTKKCTATMKRAGKCRQVLCQVNMYRRREEEEWWHMSGKEG</sequence>
<name>A0A177C968_9PLEO</name>
<accession>A0A177C968</accession>
<dbReference type="Pfam" id="PF01375">
    <property type="entry name" value="Enterotoxin_a"/>
    <property type="match status" value="1"/>
</dbReference>
<dbReference type="RefSeq" id="XP_018034659.1">
    <property type="nucleotide sequence ID" value="XM_018184193.1"/>
</dbReference>
<dbReference type="OrthoDB" id="3794605at2759"/>
<organism evidence="6 7">
    <name type="scientific">Paraphaeosphaeria sporulosa</name>
    <dbReference type="NCBI Taxonomy" id="1460663"/>
    <lineage>
        <taxon>Eukaryota</taxon>
        <taxon>Fungi</taxon>
        <taxon>Dikarya</taxon>
        <taxon>Ascomycota</taxon>
        <taxon>Pezizomycotina</taxon>
        <taxon>Dothideomycetes</taxon>
        <taxon>Pleosporomycetidae</taxon>
        <taxon>Pleosporales</taxon>
        <taxon>Massarineae</taxon>
        <taxon>Didymosphaeriaceae</taxon>
        <taxon>Paraphaeosphaeria</taxon>
    </lineage>
</organism>
<evidence type="ECO:0000256" key="5">
    <source>
        <dbReference type="SAM" id="MobiDB-lite"/>
    </source>
</evidence>
<dbReference type="InterPro" id="IPR001144">
    <property type="entry name" value="Enterotoxin_A"/>
</dbReference>
<protein>
    <submittedName>
        <fullName evidence="6">Uncharacterized protein</fullName>
    </submittedName>
</protein>
<feature type="compositionally biased region" description="Basic residues" evidence="5">
    <location>
        <begin position="185"/>
        <end position="200"/>
    </location>
</feature>
<evidence type="ECO:0000313" key="7">
    <source>
        <dbReference type="Proteomes" id="UP000077069"/>
    </source>
</evidence>
<keyword evidence="2" id="KW-0732">Signal</keyword>
<dbReference type="STRING" id="1460663.A0A177C968"/>
<gene>
    <name evidence="6" type="ORF">CC84DRAFT_1246210</name>
</gene>
<keyword evidence="7" id="KW-1185">Reference proteome</keyword>
<evidence type="ECO:0000256" key="3">
    <source>
        <dbReference type="ARBA" id="ARBA00023026"/>
    </source>
</evidence>
<feature type="region of interest" description="Disordered" evidence="5">
    <location>
        <begin position="164"/>
        <end position="210"/>
    </location>
</feature>
<dbReference type="Gene3D" id="3.90.210.10">
    <property type="entry name" value="Heat-Labile Enterotoxin, subunit A"/>
    <property type="match status" value="1"/>
</dbReference>
<dbReference type="GeneID" id="28767679"/>
<reference evidence="6 7" key="1">
    <citation type="submission" date="2016-05" db="EMBL/GenBank/DDBJ databases">
        <title>Comparative analysis of secretome profiles of manganese(II)-oxidizing ascomycete fungi.</title>
        <authorList>
            <consortium name="DOE Joint Genome Institute"/>
            <person name="Zeiner C.A."/>
            <person name="Purvine S.O."/>
            <person name="Zink E.M."/>
            <person name="Wu S."/>
            <person name="Pasa-Tolic L."/>
            <person name="Chaput D.L."/>
            <person name="Haridas S."/>
            <person name="Grigoriev I.V."/>
            <person name="Santelli C.M."/>
            <person name="Hansel C.M."/>
        </authorList>
    </citation>
    <scope>NUCLEOTIDE SEQUENCE [LARGE SCALE GENOMIC DNA]</scope>
    <source>
        <strain evidence="6 7">AP3s5-JAC2a</strain>
    </source>
</reference>
<keyword evidence="1" id="KW-0800">Toxin</keyword>
<dbReference type="SUPFAM" id="SSF56399">
    <property type="entry name" value="ADP-ribosylation"/>
    <property type="match status" value="1"/>
</dbReference>
<dbReference type="AlphaFoldDB" id="A0A177C968"/>
<keyword evidence="4" id="KW-1015">Disulfide bond</keyword>
<proteinExistence type="predicted"/>
<evidence type="ECO:0000256" key="4">
    <source>
        <dbReference type="ARBA" id="ARBA00023157"/>
    </source>
</evidence>
<dbReference type="GO" id="GO:0090729">
    <property type="term" value="F:toxin activity"/>
    <property type="evidence" value="ECO:0007669"/>
    <property type="project" value="UniProtKB-KW"/>
</dbReference>
<evidence type="ECO:0000256" key="2">
    <source>
        <dbReference type="ARBA" id="ARBA00022729"/>
    </source>
</evidence>
<evidence type="ECO:0000256" key="1">
    <source>
        <dbReference type="ARBA" id="ARBA00022656"/>
    </source>
</evidence>
<evidence type="ECO:0000313" key="6">
    <source>
        <dbReference type="EMBL" id="OAG04294.1"/>
    </source>
</evidence>